<dbReference type="Gene3D" id="1.20.120.530">
    <property type="entry name" value="GntR ligand-binding domain-like"/>
    <property type="match status" value="1"/>
</dbReference>
<sequence length="220" mass="24319">MNVKIRRHSLRSQVRDEMLARMRSGAVEPGQSISEAQLAADLGVSRTPLREALIGLAEADQIDWVEGKGFRFKPFSAEELEELAPIVSALEGLAVSLTATDQLPEIGRRLLTLAGDFRAEHVQFAHVAANDDAWHTLLTSGCPNQRLGEMMRNTRQAIHRYERLLVSDHTVVSRVAAEHVKIARAVCDGDIPAAQEALRENWINGVRRMIRLTNAGGGDR</sequence>
<dbReference type="SUPFAM" id="SSF48008">
    <property type="entry name" value="GntR ligand-binding domain-like"/>
    <property type="match status" value="1"/>
</dbReference>
<comment type="caution">
    <text evidence="5">The sequence shown here is derived from an EMBL/GenBank/DDBJ whole genome shotgun (WGS) entry which is preliminary data.</text>
</comment>
<dbReference type="InterPro" id="IPR000524">
    <property type="entry name" value="Tscrpt_reg_HTH_GntR"/>
</dbReference>
<dbReference type="Gene3D" id="1.10.10.10">
    <property type="entry name" value="Winged helix-like DNA-binding domain superfamily/Winged helix DNA-binding domain"/>
    <property type="match status" value="1"/>
</dbReference>
<dbReference type="GO" id="GO:0003700">
    <property type="term" value="F:DNA-binding transcription factor activity"/>
    <property type="evidence" value="ECO:0007669"/>
    <property type="project" value="InterPro"/>
</dbReference>
<dbReference type="InterPro" id="IPR011711">
    <property type="entry name" value="GntR_C"/>
</dbReference>
<dbReference type="InterPro" id="IPR008920">
    <property type="entry name" value="TF_FadR/GntR_C"/>
</dbReference>
<evidence type="ECO:0000256" key="1">
    <source>
        <dbReference type="ARBA" id="ARBA00023015"/>
    </source>
</evidence>
<evidence type="ECO:0000256" key="3">
    <source>
        <dbReference type="ARBA" id="ARBA00023163"/>
    </source>
</evidence>
<name>A0A4Q7LYE0_9MICO</name>
<dbReference type="Pfam" id="PF07729">
    <property type="entry name" value="FCD"/>
    <property type="match status" value="1"/>
</dbReference>
<keyword evidence="6" id="KW-1185">Reference proteome</keyword>
<dbReference type="PANTHER" id="PTHR43537:SF24">
    <property type="entry name" value="GLUCONATE OPERON TRANSCRIPTIONAL REPRESSOR"/>
    <property type="match status" value="1"/>
</dbReference>
<evidence type="ECO:0000313" key="5">
    <source>
        <dbReference type="EMBL" id="RZS59824.1"/>
    </source>
</evidence>
<keyword evidence="3" id="KW-0804">Transcription</keyword>
<organism evidence="5 6">
    <name type="scientific">Xylanimonas ulmi</name>
    <dbReference type="NCBI Taxonomy" id="228973"/>
    <lineage>
        <taxon>Bacteria</taxon>
        <taxon>Bacillati</taxon>
        <taxon>Actinomycetota</taxon>
        <taxon>Actinomycetes</taxon>
        <taxon>Micrococcales</taxon>
        <taxon>Promicromonosporaceae</taxon>
        <taxon>Xylanimonas</taxon>
    </lineage>
</organism>
<dbReference type="SMART" id="SM00345">
    <property type="entry name" value="HTH_GNTR"/>
    <property type="match status" value="1"/>
</dbReference>
<keyword evidence="1" id="KW-0805">Transcription regulation</keyword>
<dbReference type="Pfam" id="PF00392">
    <property type="entry name" value="GntR"/>
    <property type="match status" value="1"/>
</dbReference>
<dbReference type="AlphaFoldDB" id="A0A4Q7LYE0"/>
<keyword evidence="2 5" id="KW-0238">DNA-binding</keyword>
<gene>
    <name evidence="5" type="ORF">EV386_0060</name>
</gene>
<dbReference type="SUPFAM" id="SSF46785">
    <property type="entry name" value="Winged helix' DNA-binding domain"/>
    <property type="match status" value="1"/>
</dbReference>
<dbReference type="InterPro" id="IPR036390">
    <property type="entry name" value="WH_DNA-bd_sf"/>
</dbReference>
<accession>A0A4Q7LYE0</accession>
<evidence type="ECO:0000259" key="4">
    <source>
        <dbReference type="PROSITE" id="PS50949"/>
    </source>
</evidence>
<dbReference type="RefSeq" id="WP_341272791.1">
    <property type="nucleotide sequence ID" value="NZ_SGWX01000001.1"/>
</dbReference>
<protein>
    <submittedName>
        <fullName evidence="5">DNA-binding GntR family transcriptional regulator</fullName>
    </submittedName>
</protein>
<evidence type="ECO:0000313" key="6">
    <source>
        <dbReference type="Proteomes" id="UP000293852"/>
    </source>
</evidence>
<dbReference type="InterPro" id="IPR036388">
    <property type="entry name" value="WH-like_DNA-bd_sf"/>
</dbReference>
<dbReference type="PANTHER" id="PTHR43537">
    <property type="entry name" value="TRANSCRIPTIONAL REGULATOR, GNTR FAMILY"/>
    <property type="match status" value="1"/>
</dbReference>
<feature type="domain" description="HTH gntR-type" evidence="4">
    <location>
        <begin position="8"/>
        <end position="75"/>
    </location>
</feature>
<dbReference type="Proteomes" id="UP000293852">
    <property type="component" value="Unassembled WGS sequence"/>
</dbReference>
<dbReference type="EMBL" id="SGWX01000001">
    <property type="protein sequence ID" value="RZS59824.1"/>
    <property type="molecule type" value="Genomic_DNA"/>
</dbReference>
<dbReference type="PROSITE" id="PS50949">
    <property type="entry name" value="HTH_GNTR"/>
    <property type="match status" value="1"/>
</dbReference>
<evidence type="ECO:0000256" key="2">
    <source>
        <dbReference type="ARBA" id="ARBA00023125"/>
    </source>
</evidence>
<proteinExistence type="predicted"/>
<dbReference type="GO" id="GO:0003677">
    <property type="term" value="F:DNA binding"/>
    <property type="evidence" value="ECO:0007669"/>
    <property type="project" value="UniProtKB-KW"/>
</dbReference>
<reference evidence="5 6" key="1">
    <citation type="submission" date="2019-02" db="EMBL/GenBank/DDBJ databases">
        <title>Sequencing the genomes of 1000 actinobacteria strains.</title>
        <authorList>
            <person name="Klenk H.-P."/>
        </authorList>
    </citation>
    <scope>NUCLEOTIDE SEQUENCE [LARGE SCALE GENOMIC DNA]</scope>
    <source>
        <strain evidence="5 6">DSM 16932</strain>
    </source>
</reference>
<dbReference type="SMART" id="SM00895">
    <property type="entry name" value="FCD"/>
    <property type="match status" value="1"/>
</dbReference>